<dbReference type="EMBL" id="PYAV01000012">
    <property type="protein sequence ID" value="PSL42926.1"/>
    <property type="molecule type" value="Genomic_DNA"/>
</dbReference>
<comment type="caution">
    <text evidence="2">The sequence shown here is derived from an EMBL/GenBank/DDBJ whole genome shotgun (WGS) entry which is preliminary data.</text>
</comment>
<gene>
    <name evidence="2" type="ORF">B0H94_1129</name>
</gene>
<dbReference type="PANTHER" id="PTHR39175">
    <property type="entry name" value="FAMILY PROTEIN, PUTATIVE (AFU_ORTHOLOGUE AFUA_3G15060)-RELATED"/>
    <property type="match status" value="1"/>
</dbReference>
<dbReference type="PROSITE" id="PS51819">
    <property type="entry name" value="VOC"/>
    <property type="match status" value="1"/>
</dbReference>
<dbReference type="AlphaFoldDB" id="A0A2P8H9L6"/>
<organism evidence="2 3">
    <name type="scientific">Salsuginibacillus halophilus</name>
    <dbReference type="NCBI Taxonomy" id="517424"/>
    <lineage>
        <taxon>Bacteria</taxon>
        <taxon>Bacillati</taxon>
        <taxon>Bacillota</taxon>
        <taxon>Bacilli</taxon>
        <taxon>Bacillales</taxon>
        <taxon>Bacillaceae</taxon>
        <taxon>Salsuginibacillus</taxon>
    </lineage>
</organism>
<dbReference type="Pfam" id="PF00903">
    <property type="entry name" value="Glyoxalase"/>
    <property type="match status" value="1"/>
</dbReference>
<evidence type="ECO:0000259" key="1">
    <source>
        <dbReference type="PROSITE" id="PS51819"/>
    </source>
</evidence>
<dbReference type="GO" id="GO:0016829">
    <property type="term" value="F:lyase activity"/>
    <property type="evidence" value="ECO:0007669"/>
    <property type="project" value="UniProtKB-KW"/>
</dbReference>
<evidence type="ECO:0000313" key="3">
    <source>
        <dbReference type="Proteomes" id="UP000242310"/>
    </source>
</evidence>
<proteinExistence type="predicted"/>
<keyword evidence="2" id="KW-0456">Lyase</keyword>
<evidence type="ECO:0000313" key="2">
    <source>
        <dbReference type="EMBL" id="PSL42926.1"/>
    </source>
</evidence>
<name>A0A2P8H9L6_9BACI</name>
<dbReference type="RefSeq" id="WP_106589464.1">
    <property type="nucleotide sequence ID" value="NZ_PYAV01000012.1"/>
</dbReference>
<feature type="domain" description="VOC" evidence="1">
    <location>
        <begin position="7"/>
        <end position="121"/>
    </location>
</feature>
<dbReference type="GO" id="GO:0051213">
    <property type="term" value="F:dioxygenase activity"/>
    <property type="evidence" value="ECO:0007669"/>
    <property type="project" value="UniProtKB-KW"/>
</dbReference>
<dbReference type="InterPro" id="IPR029068">
    <property type="entry name" value="Glyas_Bleomycin-R_OHBP_Dase"/>
</dbReference>
<dbReference type="InterPro" id="IPR037523">
    <property type="entry name" value="VOC_core"/>
</dbReference>
<dbReference type="Gene3D" id="3.10.180.10">
    <property type="entry name" value="2,3-Dihydroxybiphenyl 1,2-Dioxygenase, domain 1"/>
    <property type="match status" value="1"/>
</dbReference>
<sequence length="123" mass="13820">MLFSVKTIDHVQLAAPKASEDRARAFFSGILGFEEIEKPEALKQRGGVWFACGSSQLHIGIEDSFSPARKAHPAFEVENLEGLKQHLTKHEISYTIDQNIPEVNRVYVDDPFGNRIELLEPVT</sequence>
<protein>
    <submittedName>
        <fullName evidence="2">Catechol 2,3-dioxygenase-like lactoylglutathione lyase family enzyme</fullName>
    </submittedName>
</protein>
<keyword evidence="2" id="KW-0560">Oxidoreductase</keyword>
<keyword evidence="3" id="KW-1185">Reference proteome</keyword>
<dbReference type="InterPro" id="IPR004360">
    <property type="entry name" value="Glyas_Fos-R_dOase_dom"/>
</dbReference>
<keyword evidence="2" id="KW-0223">Dioxygenase</keyword>
<dbReference type="OrthoDB" id="9813630at2"/>
<dbReference type="Proteomes" id="UP000242310">
    <property type="component" value="Unassembled WGS sequence"/>
</dbReference>
<accession>A0A2P8H9L6</accession>
<dbReference type="SUPFAM" id="SSF54593">
    <property type="entry name" value="Glyoxalase/Bleomycin resistance protein/Dihydroxybiphenyl dioxygenase"/>
    <property type="match status" value="1"/>
</dbReference>
<dbReference type="PANTHER" id="PTHR39175:SF1">
    <property type="entry name" value="FAMILY PROTEIN, PUTATIVE (AFU_ORTHOLOGUE AFUA_3G15060)-RELATED"/>
    <property type="match status" value="1"/>
</dbReference>
<reference evidence="2 3" key="1">
    <citation type="submission" date="2018-03" db="EMBL/GenBank/DDBJ databases">
        <title>Genomic Encyclopedia of Type Strains, Phase III (KMG-III): the genomes of soil and plant-associated and newly described type strains.</title>
        <authorList>
            <person name="Whitman W."/>
        </authorList>
    </citation>
    <scope>NUCLEOTIDE SEQUENCE [LARGE SCALE GENOMIC DNA]</scope>
    <source>
        <strain evidence="2 3">CGMCC 1.07653</strain>
    </source>
</reference>